<accession>A0A2T3P520</accession>
<reference evidence="2 3" key="1">
    <citation type="submission" date="2018-01" db="EMBL/GenBank/DDBJ databases">
        <title>Whole genome sequencing of Histamine producing bacteria.</title>
        <authorList>
            <person name="Butler K."/>
        </authorList>
    </citation>
    <scope>NUCLEOTIDE SEQUENCE [LARGE SCALE GENOMIC DNA]</scope>
    <source>
        <strain evidence="2 3">DSM 24669</strain>
    </source>
</reference>
<gene>
    <name evidence="2" type="ORF">C9I94_15835</name>
</gene>
<comment type="caution">
    <text evidence="2">The sequence shown here is derived from an EMBL/GenBank/DDBJ whole genome shotgun (WGS) entry which is preliminary data.</text>
</comment>
<organism evidence="2 3">
    <name type="scientific">Photobacterium swingsii</name>
    <dbReference type="NCBI Taxonomy" id="680026"/>
    <lineage>
        <taxon>Bacteria</taxon>
        <taxon>Pseudomonadati</taxon>
        <taxon>Pseudomonadota</taxon>
        <taxon>Gammaproteobacteria</taxon>
        <taxon>Vibrionales</taxon>
        <taxon>Vibrionaceae</taxon>
        <taxon>Photobacterium</taxon>
    </lineage>
</organism>
<dbReference type="Proteomes" id="UP000240481">
    <property type="component" value="Unassembled WGS sequence"/>
</dbReference>
<feature type="compositionally biased region" description="Basic and acidic residues" evidence="1">
    <location>
        <begin position="1"/>
        <end position="11"/>
    </location>
</feature>
<dbReference type="AlphaFoldDB" id="A0A2T3P520"/>
<protein>
    <submittedName>
        <fullName evidence="2">Uncharacterized protein</fullName>
    </submittedName>
</protein>
<name>A0A2T3P520_9GAMM</name>
<evidence type="ECO:0000313" key="3">
    <source>
        <dbReference type="Proteomes" id="UP000240481"/>
    </source>
</evidence>
<dbReference type="EMBL" id="PYLZ01000008">
    <property type="protein sequence ID" value="PSW23589.1"/>
    <property type="molecule type" value="Genomic_DNA"/>
</dbReference>
<sequence length="81" mass="8675">MHADDHVDTHNHAVAYDAQHDEGVLGEGNSVEHGQGAYSLDADTLNTGVLDNAVAAVMFDPMQAARHIEHKGQLAALRSLF</sequence>
<evidence type="ECO:0000313" key="2">
    <source>
        <dbReference type="EMBL" id="PSW23589.1"/>
    </source>
</evidence>
<keyword evidence="3" id="KW-1185">Reference proteome</keyword>
<evidence type="ECO:0000256" key="1">
    <source>
        <dbReference type="SAM" id="MobiDB-lite"/>
    </source>
</evidence>
<proteinExistence type="predicted"/>
<feature type="region of interest" description="Disordered" evidence="1">
    <location>
        <begin position="1"/>
        <end position="35"/>
    </location>
</feature>